<sequence length="75" mass="8568">MTELVWKSKHFDEYKALSPSTAKEITMGAIKFMALPDDVKEDFRKAFPVAAAFLISIEKMMKRRKNTSTPVRNSS</sequence>
<keyword evidence="2" id="KW-1185">Reference proteome</keyword>
<gene>
    <name evidence="1" type="ORF">CYNAS_LOCUS10223</name>
</gene>
<organism evidence="1 2">
    <name type="scientific">Cylicocyclus nassatus</name>
    <name type="common">Nematode worm</name>
    <dbReference type="NCBI Taxonomy" id="53992"/>
    <lineage>
        <taxon>Eukaryota</taxon>
        <taxon>Metazoa</taxon>
        <taxon>Ecdysozoa</taxon>
        <taxon>Nematoda</taxon>
        <taxon>Chromadorea</taxon>
        <taxon>Rhabditida</taxon>
        <taxon>Rhabditina</taxon>
        <taxon>Rhabditomorpha</taxon>
        <taxon>Strongyloidea</taxon>
        <taxon>Strongylidae</taxon>
        <taxon>Cylicocyclus</taxon>
    </lineage>
</organism>
<dbReference type="EMBL" id="CATQJL010000223">
    <property type="protein sequence ID" value="CAJ0598240.1"/>
    <property type="molecule type" value="Genomic_DNA"/>
</dbReference>
<comment type="caution">
    <text evidence="1">The sequence shown here is derived from an EMBL/GenBank/DDBJ whole genome shotgun (WGS) entry which is preliminary data.</text>
</comment>
<accession>A0AA36GTU4</accession>
<dbReference type="Proteomes" id="UP001176961">
    <property type="component" value="Unassembled WGS sequence"/>
</dbReference>
<reference evidence="1" key="1">
    <citation type="submission" date="2023-07" db="EMBL/GenBank/DDBJ databases">
        <authorList>
            <consortium name="CYATHOMIX"/>
        </authorList>
    </citation>
    <scope>NUCLEOTIDE SEQUENCE</scope>
    <source>
        <strain evidence="1">N/A</strain>
    </source>
</reference>
<evidence type="ECO:0000313" key="2">
    <source>
        <dbReference type="Proteomes" id="UP001176961"/>
    </source>
</evidence>
<protein>
    <submittedName>
        <fullName evidence="1">Uncharacterized protein</fullName>
    </submittedName>
</protein>
<name>A0AA36GTU4_CYLNA</name>
<proteinExistence type="predicted"/>
<evidence type="ECO:0000313" key="1">
    <source>
        <dbReference type="EMBL" id="CAJ0598240.1"/>
    </source>
</evidence>
<dbReference type="AlphaFoldDB" id="A0AA36GTU4"/>